<dbReference type="SMR" id="A0A2H5T4A7"/>
<feature type="region of interest" description="Disordered" evidence="1">
    <location>
        <begin position="111"/>
        <end position="131"/>
    </location>
</feature>
<dbReference type="InterPro" id="IPR001005">
    <property type="entry name" value="SANT/Myb"/>
</dbReference>
<keyword evidence="3" id="KW-1185">Reference proteome</keyword>
<dbReference type="SUPFAM" id="SSF46689">
    <property type="entry name" value="Homeodomain-like"/>
    <property type="match status" value="1"/>
</dbReference>
<dbReference type="EMBL" id="AUPC02000092">
    <property type="protein sequence ID" value="POG72708.1"/>
    <property type="molecule type" value="Genomic_DNA"/>
</dbReference>
<dbReference type="Gene3D" id="1.10.10.60">
    <property type="entry name" value="Homeodomain-like"/>
    <property type="match status" value="1"/>
</dbReference>
<reference evidence="2 3" key="2">
    <citation type="journal article" date="2018" name="New Phytol.">
        <title>High intraspecific genome diversity in the model arbuscular mycorrhizal symbiont Rhizophagus irregularis.</title>
        <authorList>
            <person name="Chen E.C.H."/>
            <person name="Morin E."/>
            <person name="Beaudet D."/>
            <person name="Noel J."/>
            <person name="Yildirir G."/>
            <person name="Ndikumana S."/>
            <person name="Charron P."/>
            <person name="St-Onge C."/>
            <person name="Giorgi J."/>
            <person name="Kruger M."/>
            <person name="Marton T."/>
            <person name="Ropars J."/>
            <person name="Grigoriev I.V."/>
            <person name="Hainaut M."/>
            <person name="Henrissat B."/>
            <person name="Roux C."/>
            <person name="Martin F."/>
            <person name="Corradi N."/>
        </authorList>
    </citation>
    <scope>NUCLEOTIDE SEQUENCE [LARGE SCALE GENOMIC DNA]</scope>
    <source>
        <strain evidence="2 3">DAOM 197198</strain>
    </source>
</reference>
<reference evidence="2 3" key="1">
    <citation type="journal article" date="2013" name="Proc. Natl. Acad. Sci. U.S.A.">
        <title>Genome of an arbuscular mycorrhizal fungus provides insight into the oldest plant symbiosis.</title>
        <authorList>
            <person name="Tisserant E."/>
            <person name="Malbreil M."/>
            <person name="Kuo A."/>
            <person name="Kohler A."/>
            <person name="Symeonidi A."/>
            <person name="Balestrini R."/>
            <person name="Charron P."/>
            <person name="Duensing N."/>
            <person name="Frei Dit Frey N."/>
            <person name="Gianinazzi-Pearson V."/>
            <person name="Gilbert L.B."/>
            <person name="Handa Y."/>
            <person name="Herr J.R."/>
            <person name="Hijri M."/>
            <person name="Koul R."/>
            <person name="Kawaguchi M."/>
            <person name="Krajinski F."/>
            <person name="Lammers P.J."/>
            <person name="Masclaux F.G."/>
            <person name="Murat C."/>
            <person name="Morin E."/>
            <person name="Ndikumana S."/>
            <person name="Pagni M."/>
            <person name="Petitpierre D."/>
            <person name="Requena N."/>
            <person name="Rosikiewicz P."/>
            <person name="Riley R."/>
            <person name="Saito K."/>
            <person name="San Clemente H."/>
            <person name="Shapiro H."/>
            <person name="van Tuinen D."/>
            <person name="Becard G."/>
            <person name="Bonfante P."/>
            <person name="Paszkowski U."/>
            <person name="Shachar-Hill Y.Y."/>
            <person name="Tuskan G.A."/>
            <person name="Young P.W."/>
            <person name="Sanders I.R."/>
            <person name="Henrissat B."/>
            <person name="Rensing S.A."/>
            <person name="Grigoriev I.V."/>
            <person name="Corradi N."/>
            <person name="Roux C."/>
            <person name="Martin F."/>
        </authorList>
    </citation>
    <scope>NUCLEOTIDE SEQUENCE [LARGE SCALE GENOMIC DNA]</scope>
    <source>
        <strain evidence="2 3">DAOM 197198</strain>
    </source>
</reference>
<dbReference type="Proteomes" id="UP000018888">
    <property type="component" value="Unassembled WGS sequence"/>
</dbReference>
<dbReference type="CDD" id="cd00167">
    <property type="entry name" value="SANT"/>
    <property type="match status" value="1"/>
</dbReference>
<gene>
    <name evidence="2" type="ORF">GLOIN_2v1146758</name>
</gene>
<dbReference type="InterPro" id="IPR009057">
    <property type="entry name" value="Homeodomain-like_sf"/>
</dbReference>
<sequence length="181" mass="21888">MSLLFDEESNKLIRKYMKEYEHIHNRFVLISKLVPKYKPNQLSNYWNNYLDPRLCLEPLSDDEKKYIIEHVQSNRRINGLINWKLVVNGLKNKFGKLRSENRVRNFWNSKQKSDLRKAKRQERNSRPHNLIEESVRPNLPLHYKPQLNDTINNQQYLSTLPIMEPYVTFNFNMPIKMNPVF</sequence>
<protein>
    <submittedName>
        <fullName evidence="2">Uncharacterized protein</fullName>
    </submittedName>
</protein>
<accession>A0A2H5T4A7</accession>
<evidence type="ECO:0000313" key="3">
    <source>
        <dbReference type="Proteomes" id="UP000018888"/>
    </source>
</evidence>
<dbReference type="VEuPathDB" id="FungiDB:RhiirFUN_025875"/>
<evidence type="ECO:0000313" key="2">
    <source>
        <dbReference type="EMBL" id="POG72708.1"/>
    </source>
</evidence>
<proteinExistence type="predicted"/>
<dbReference type="AlphaFoldDB" id="A0A2H5T4A7"/>
<organism evidence="2 3">
    <name type="scientific">Rhizophagus irregularis (strain DAOM 181602 / DAOM 197198 / MUCL 43194)</name>
    <name type="common">Arbuscular mycorrhizal fungus</name>
    <name type="synonym">Glomus intraradices</name>
    <dbReference type="NCBI Taxonomy" id="747089"/>
    <lineage>
        <taxon>Eukaryota</taxon>
        <taxon>Fungi</taxon>
        <taxon>Fungi incertae sedis</taxon>
        <taxon>Mucoromycota</taxon>
        <taxon>Glomeromycotina</taxon>
        <taxon>Glomeromycetes</taxon>
        <taxon>Glomerales</taxon>
        <taxon>Glomeraceae</taxon>
        <taxon>Rhizophagus</taxon>
    </lineage>
</organism>
<comment type="caution">
    <text evidence="2">The sequence shown here is derived from an EMBL/GenBank/DDBJ whole genome shotgun (WGS) entry which is preliminary data.</text>
</comment>
<name>A0A2H5T4A7_RHIID</name>
<evidence type="ECO:0000256" key="1">
    <source>
        <dbReference type="SAM" id="MobiDB-lite"/>
    </source>
</evidence>